<sequence length="164" mass="18570">MPSSKTIGDYRYSTMVLEAEETSASYARHRAEALQDDKHWYAVWKCAERQMAYAKIAQQQRDQIHTGVSGLTGYSVCNCGLLAPTQPGDLEWRSAWMYAPGHLNHTDGTLLTSFRVTLRDDETGTWSVFYYCQICDHIEPAATDDSASKLVAFQKLHFHEGIEN</sequence>
<dbReference type="AlphaFoldDB" id="A0A6J6NMP0"/>
<reference evidence="1" key="1">
    <citation type="submission" date="2020-05" db="EMBL/GenBank/DDBJ databases">
        <authorList>
            <person name="Chiriac C."/>
            <person name="Salcher M."/>
            <person name="Ghai R."/>
            <person name="Kavagutti S V."/>
        </authorList>
    </citation>
    <scope>NUCLEOTIDE SEQUENCE</scope>
</reference>
<gene>
    <name evidence="1" type="ORF">UFOPK2370_00740</name>
</gene>
<dbReference type="EMBL" id="CAEZXK010000016">
    <property type="protein sequence ID" value="CAB4687657.1"/>
    <property type="molecule type" value="Genomic_DNA"/>
</dbReference>
<name>A0A6J6NMP0_9ZZZZ</name>
<organism evidence="1">
    <name type="scientific">freshwater metagenome</name>
    <dbReference type="NCBI Taxonomy" id="449393"/>
    <lineage>
        <taxon>unclassified sequences</taxon>
        <taxon>metagenomes</taxon>
        <taxon>ecological metagenomes</taxon>
    </lineage>
</organism>
<protein>
    <submittedName>
        <fullName evidence="1">Unannotated protein</fullName>
    </submittedName>
</protein>
<evidence type="ECO:0000313" key="1">
    <source>
        <dbReference type="EMBL" id="CAB4687657.1"/>
    </source>
</evidence>
<accession>A0A6J6NMP0</accession>
<proteinExistence type="predicted"/>